<evidence type="ECO:0000256" key="1">
    <source>
        <dbReference type="ARBA" id="ARBA00001935"/>
    </source>
</evidence>
<organism evidence="11 12">
    <name type="scientific">Aspergillus pseudotamarii</name>
    <dbReference type="NCBI Taxonomy" id="132259"/>
    <lineage>
        <taxon>Eukaryota</taxon>
        <taxon>Fungi</taxon>
        <taxon>Dikarya</taxon>
        <taxon>Ascomycota</taxon>
        <taxon>Pezizomycotina</taxon>
        <taxon>Eurotiomycetes</taxon>
        <taxon>Eurotiomycetidae</taxon>
        <taxon>Eurotiales</taxon>
        <taxon>Aspergillaceae</taxon>
        <taxon>Aspergillus</taxon>
        <taxon>Aspergillus subgen. Circumdati</taxon>
    </lineage>
</organism>
<dbReference type="GO" id="GO:0005507">
    <property type="term" value="F:copper ion binding"/>
    <property type="evidence" value="ECO:0007669"/>
    <property type="project" value="InterPro"/>
</dbReference>
<dbReference type="Proteomes" id="UP000325672">
    <property type="component" value="Unassembled WGS sequence"/>
</dbReference>
<feature type="domain" description="Copper amine oxidase catalytic" evidence="9">
    <location>
        <begin position="337"/>
        <end position="550"/>
    </location>
</feature>
<dbReference type="SUPFAM" id="SSF54416">
    <property type="entry name" value="Amine oxidase N-terminal region"/>
    <property type="match status" value="2"/>
</dbReference>
<feature type="domain" description="Copper amine oxidase N3-terminal" evidence="10">
    <location>
        <begin position="101"/>
        <end position="198"/>
    </location>
</feature>
<evidence type="ECO:0000256" key="3">
    <source>
        <dbReference type="ARBA" id="ARBA00022723"/>
    </source>
</evidence>
<protein>
    <recommendedName>
        <fullName evidence="7">Amine oxidase</fullName>
        <ecNumber evidence="7">1.4.3.-</ecNumber>
    </recommendedName>
</protein>
<dbReference type="InterPro" id="IPR015798">
    <property type="entry name" value="Cu_amine_oxidase_C"/>
</dbReference>
<dbReference type="GO" id="GO:0008131">
    <property type="term" value="F:primary methylamine oxidase activity"/>
    <property type="evidence" value="ECO:0007669"/>
    <property type="project" value="InterPro"/>
</dbReference>
<name>A0A5N6SXQ0_ASPPS</name>
<dbReference type="InterPro" id="IPR016182">
    <property type="entry name" value="Cu_amine_oxidase_N-reg"/>
</dbReference>
<dbReference type="InterPro" id="IPR015802">
    <property type="entry name" value="Cu_amine_oxidase_N3"/>
</dbReference>
<accession>A0A5N6SXQ0</accession>
<keyword evidence="12" id="KW-1185">Reference proteome</keyword>
<evidence type="ECO:0000256" key="5">
    <source>
        <dbReference type="ARBA" id="ARBA00023002"/>
    </source>
</evidence>
<dbReference type="InterPro" id="IPR000269">
    <property type="entry name" value="Cu_amine_oxidase"/>
</dbReference>
<proteinExistence type="inferred from homology"/>
<dbReference type="AlphaFoldDB" id="A0A5N6SXQ0"/>
<evidence type="ECO:0000259" key="9">
    <source>
        <dbReference type="Pfam" id="PF01179"/>
    </source>
</evidence>
<evidence type="ECO:0000256" key="8">
    <source>
        <dbReference type="SAM" id="MobiDB-lite"/>
    </source>
</evidence>
<feature type="region of interest" description="Disordered" evidence="8">
    <location>
        <begin position="555"/>
        <end position="586"/>
    </location>
</feature>
<dbReference type="PANTHER" id="PTHR10638:SF91">
    <property type="entry name" value="AMINE OXIDASE"/>
    <property type="match status" value="1"/>
</dbReference>
<dbReference type="RefSeq" id="XP_031915519.1">
    <property type="nucleotide sequence ID" value="XM_032057057.1"/>
</dbReference>
<dbReference type="Gene3D" id="2.70.98.20">
    <property type="entry name" value="Copper amine oxidase, catalytic domain"/>
    <property type="match status" value="3"/>
</dbReference>
<dbReference type="GO" id="GO:0048038">
    <property type="term" value="F:quinone binding"/>
    <property type="evidence" value="ECO:0007669"/>
    <property type="project" value="InterPro"/>
</dbReference>
<evidence type="ECO:0000259" key="10">
    <source>
        <dbReference type="Pfam" id="PF02728"/>
    </source>
</evidence>
<comment type="PTM">
    <text evidence="7">Topaquinone (TPQ) is generated by copper-dependent autoxidation of a specific tyrosyl residue.</text>
</comment>
<evidence type="ECO:0000256" key="4">
    <source>
        <dbReference type="ARBA" id="ARBA00022772"/>
    </source>
</evidence>
<dbReference type="EC" id="1.4.3.-" evidence="7"/>
<evidence type="ECO:0000256" key="6">
    <source>
        <dbReference type="ARBA" id="ARBA00023008"/>
    </source>
</evidence>
<dbReference type="InterPro" id="IPR036460">
    <property type="entry name" value="Cu_amine_oxidase_C_sf"/>
</dbReference>
<reference evidence="11 12" key="1">
    <citation type="submission" date="2019-04" db="EMBL/GenBank/DDBJ databases">
        <title>Friends and foes A comparative genomics study of 23 Aspergillus species from section Flavi.</title>
        <authorList>
            <consortium name="DOE Joint Genome Institute"/>
            <person name="Kjaerbolling I."/>
            <person name="Vesth T."/>
            <person name="Frisvad J.C."/>
            <person name="Nybo J.L."/>
            <person name="Theobald S."/>
            <person name="Kildgaard S."/>
            <person name="Isbrandt T."/>
            <person name="Kuo A."/>
            <person name="Sato A."/>
            <person name="Lyhne E.K."/>
            <person name="Kogle M.E."/>
            <person name="Wiebenga A."/>
            <person name="Kun R.S."/>
            <person name="Lubbers R.J."/>
            <person name="Makela M.R."/>
            <person name="Barry K."/>
            <person name="Chovatia M."/>
            <person name="Clum A."/>
            <person name="Daum C."/>
            <person name="Haridas S."/>
            <person name="He G."/>
            <person name="LaButti K."/>
            <person name="Lipzen A."/>
            <person name="Mondo S."/>
            <person name="Riley R."/>
            <person name="Salamov A."/>
            <person name="Simmons B.A."/>
            <person name="Magnuson J.K."/>
            <person name="Henrissat B."/>
            <person name="Mortensen U.H."/>
            <person name="Larsen T.O."/>
            <person name="Devries R.P."/>
            <person name="Grigoriev I.V."/>
            <person name="Machida M."/>
            <person name="Baker S.E."/>
            <person name="Andersen M.R."/>
        </authorList>
    </citation>
    <scope>NUCLEOTIDE SEQUENCE [LARGE SCALE GENOMIC DNA]</scope>
    <source>
        <strain evidence="11 12">CBS 117625</strain>
    </source>
</reference>
<dbReference type="GO" id="GO:0009308">
    <property type="term" value="P:amine metabolic process"/>
    <property type="evidence" value="ECO:0007669"/>
    <property type="project" value="UniProtKB-UniRule"/>
</dbReference>
<keyword evidence="5 7" id="KW-0560">Oxidoreductase</keyword>
<dbReference type="GeneID" id="43641267"/>
<keyword evidence="6 7" id="KW-0186">Copper</keyword>
<comment type="cofactor">
    <cofactor evidence="1">
        <name>Cu cation</name>
        <dbReference type="ChEBI" id="CHEBI:23378"/>
    </cofactor>
</comment>
<evidence type="ECO:0000313" key="11">
    <source>
        <dbReference type="EMBL" id="KAE8139456.1"/>
    </source>
</evidence>
<sequence length="586" mass="66269">MSLHPLDPATPWEIQRATNLVKKAYEGTELHFKAAGLEEPPKRGLVPFLDTERNNHPLPLISRYISLWYIKRTPRLFEVIVDVTDIQFIHHAELPRDFHGPVNSLEMNEAVQVVMADPRVKEEIKRLKIGDTTVVLGPWDYGVDGEETQRRRTQIEQHLVFMYMRNPKNNDPDSNHYGFLLDFMVTVDLSEMKVEKITRLPLGSDQTATPIGSPPEGASFAVKGRLIQWGKWRFRVGFDWREGMTLHDVSFDGKNTFYRLCLSQMFVTYGDPRNPIYRKGAFDLGNVGAGVTANNLMSMAVSLRKDAGPAPRPNVICIHEIDNGIQRKHTNHRTGKAALTFETRATGILSTQLINKDAKVPWGTPVADGVMAPYHQHLFNLRIDPADAYINPLGTGYITEQTILNRAGPVGDDISKGRVFTILNENVENPVSLTPIGYKLVSHRPQMLLVQPASWHWRRSESCETPIWVTKYNDRQLFPAGNYTNQSLGGTGIKSWIEKSRDVVRNEDIVVWHTFGFTHNPCVEDFPIMLAEIAQVRLVPYNFCLYNPAIDVPPSNQDSNQSTEYKAPEGSQSSTPSDCFGNCRSY</sequence>
<evidence type="ECO:0000256" key="2">
    <source>
        <dbReference type="ARBA" id="ARBA00007983"/>
    </source>
</evidence>
<evidence type="ECO:0000313" key="12">
    <source>
        <dbReference type="Proteomes" id="UP000325672"/>
    </source>
</evidence>
<dbReference type="Pfam" id="PF02728">
    <property type="entry name" value="Cu_amine_oxidN3"/>
    <property type="match status" value="1"/>
</dbReference>
<dbReference type="EMBL" id="ML743566">
    <property type="protein sequence ID" value="KAE8139456.1"/>
    <property type="molecule type" value="Genomic_DNA"/>
</dbReference>
<dbReference type="Pfam" id="PF01179">
    <property type="entry name" value="Cu_amine_oxid"/>
    <property type="match status" value="1"/>
</dbReference>
<dbReference type="OrthoDB" id="5379943at2759"/>
<gene>
    <name evidence="11" type="ORF">BDV38DRAFT_269947</name>
</gene>
<keyword evidence="3 7" id="KW-0479">Metal-binding</keyword>
<comment type="cofactor">
    <cofactor evidence="7">
        <name>Cu cation</name>
        <dbReference type="ChEBI" id="CHEBI:23378"/>
    </cofactor>
    <text evidence="7">Contains 1 topaquinone per subunit.</text>
</comment>
<evidence type="ECO:0000256" key="7">
    <source>
        <dbReference type="RuleBase" id="RU000672"/>
    </source>
</evidence>
<dbReference type="PANTHER" id="PTHR10638">
    <property type="entry name" value="COPPER AMINE OXIDASE"/>
    <property type="match status" value="1"/>
</dbReference>
<keyword evidence="4 7" id="KW-0801">TPQ</keyword>
<feature type="compositionally biased region" description="Polar residues" evidence="8">
    <location>
        <begin position="555"/>
        <end position="577"/>
    </location>
</feature>
<dbReference type="SUPFAM" id="SSF49998">
    <property type="entry name" value="Amine oxidase catalytic domain"/>
    <property type="match status" value="1"/>
</dbReference>
<comment type="similarity">
    <text evidence="2 7">Belongs to the copper/topaquinone oxidase family.</text>
</comment>
<dbReference type="Gene3D" id="3.10.450.40">
    <property type="match status" value="2"/>
</dbReference>